<organism evidence="1">
    <name type="scientific">marine sediment metagenome</name>
    <dbReference type="NCBI Taxonomy" id="412755"/>
    <lineage>
        <taxon>unclassified sequences</taxon>
        <taxon>metagenomes</taxon>
        <taxon>ecological metagenomes</taxon>
    </lineage>
</organism>
<gene>
    <name evidence="1" type="ORF">S12H4_41204</name>
</gene>
<dbReference type="EMBL" id="BARW01025079">
    <property type="protein sequence ID" value="GAI99294.1"/>
    <property type="molecule type" value="Genomic_DNA"/>
</dbReference>
<comment type="caution">
    <text evidence="1">The sequence shown here is derived from an EMBL/GenBank/DDBJ whole genome shotgun (WGS) entry which is preliminary data.</text>
</comment>
<sequence>MDKEDLKRLAENPEFIQSIYNYCDRWCKRCPFTSHCLNFAMDSEELGDQEAHDINNEAFWQRLTETFQMTLELLHEAAEEEGIDLESIDAKEFEEQDRLNKELAKNHQCSRAAKLYSEMVDDWFDSAQDIFGHEDDEPDLEVSADIGDVDPDEEISDFGEAVEVVRWYQHLIYVKLMRAIRGELDERLEILDEFPKDSDGSAKVALIALDRSIAAWGEIRNLFPHRNNDILDILVHL</sequence>
<protein>
    <submittedName>
        <fullName evidence="1">Uncharacterized protein</fullName>
    </submittedName>
</protein>
<name>X1V3T8_9ZZZZ</name>
<dbReference type="AlphaFoldDB" id="X1V3T8"/>
<accession>X1V3T8</accession>
<proteinExistence type="predicted"/>
<reference evidence="1" key="1">
    <citation type="journal article" date="2014" name="Front. Microbiol.">
        <title>High frequency of phylogenetically diverse reductive dehalogenase-homologous genes in deep subseafloor sedimentary metagenomes.</title>
        <authorList>
            <person name="Kawai M."/>
            <person name="Futagami T."/>
            <person name="Toyoda A."/>
            <person name="Takaki Y."/>
            <person name="Nishi S."/>
            <person name="Hori S."/>
            <person name="Arai W."/>
            <person name="Tsubouchi T."/>
            <person name="Morono Y."/>
            <person name="Uchiyama I."/>
            <person name="Ito T."/>
            <person name="Fujiyama A."/>
            <person name="Inagaki F."/>
            <person name="Takami H."/>
        </authorList>
    </citation>
    <scope>NUCLEOTIDE SEQUENCE</scope>
    <source>
        <strain evidence="1">Expedition CK06-06</strain>
    </source>
</reference>
<evidence type="ECO:0000313" key="1">
    <source>
        <dbReference type="EMBL" id="GAI99294.1"/>
    </source>
</evidence>
<feature type="non-terminal residue" evidence="1">
    <location>
        <position position="237"/>
    </location>
</feature>